<evidence type="ECO:0000256" key="1">
    <source>
        <dbReference type="ARBA" id="ARBA00005662"/>
    </source>
</evidence>
<dbReference type="InterPro" id="IPR019079">
    <property type="entry name" value="Capsule_synth_CapA"/>
</dbReference>
<feature type="domain" description="Capsule synthesis protein CapA" evidence="2">
    <location>
        <begin position="54"/>
        <end position="298"/>
    </location>
</feature>
<sequence length="373" mass="41919">MPYYLLFLCLLFWACGSEKLEPEVVPALLYQSAADSLAAVRDWPLPPAPKDSFWLAAVGDIVPGTNHPMVLLPPHLGRDLIGERLLPYLQEADLSFGNFETVLRDSGGRAKACYDPKSCFRFRLPPVYVKPFQRAGFDILNIASNHMDDFGRADRLNTERQLQDMGFMPAGLAHRPCVYFVRAGRSCAFCAFSPFYGSFNMKDTAAVRAQIRKAKANSELLIVSLHGGAEGPEYRHQPKEKPEIFLGFNRGNLYETAHLCVDAGADLIIGTGPHVSRGMELYKERLILYSLGNFCTYSFRMSRYGAHAPLLRLALGREGQFLAGQIIPIVQKHGGMPRLDPKGLAIDDLRELSRSDFPESRLWIREDGWFFRE</sequence>
<dbReference type="PANTHER" id="PTHR33393:SF11">
    <property type="entry name" value="POLYGLUTAMINE SYNTHESIS ACCESSORY PROTEIN RV0574C-RELATED"/>
    <property type="match status" value="1"/>
</dbReference>
<evidence type="ECO:0000313" key="4">
    <source>
        <dbReference type="Proteomes" id="UP000005113"/>
    </source>
</evidence>
<dbReference type="Pfam" id="PF09587">
    <property type="entry name" value="PGA_cap"/>
    <property type="match status" value="1"/>
</dbReference>
<evidence type="ECO:0000313" key="3">
    <source>
        <dbReference type="EMBL" id="EJF52071.1"/>
    </source>
</evidence>
<name>J0XT27_9BACT</name>
<organism evidence="3 4">
    <name type="scientific">Saprospira grandis DSM 2844</name>
    <dbReference type="NCBI Taxonomy" id="694433"/>
    <lineage>
        <taxon>Bacteria</taxon>
        <taxon>Pseudomonadati</taxon>
        <taxon>Bacteroidota</taxon>
        <taxon>Saprospiria</taxon>
        <taxon>Saprospirales</taxon>
        <taxon>Saprospiraceae</taxon>
        <taxon>Saprospira</taxon>
    </lineage>
</organism>
<comment type="similarity">
    <text evidence="1">Belongs to the CapA family.</text>
</comment>
<reference evidence="4" key="1">
    <citation type="journal article" date="2012" name="Stand. Genomic Sci.">
        <title>Permanent draft genome sequence of the gliding predator Saprospira grandis strain Sa g1 (= HR1).</title>
        <authorList>
            <person name="Mavromatis K."/>
            <person name="Chertkov O."/>
            <person name="Lapidus A."/>
            <person name="Nolan M."/>
            <person name="Lucas S."/>
            <person name="Tice H."/>
            <person name="Del Rio T.G."/>
            <person name="Cheng J.F."/>
            <person name="Han C."/>
            <person name="Tapia R."/>
            <person name="Bruce D."/>
            <person name="Goodwin L.A."/>
            <person name="Pitluck S."/>
            <person name="Huntemann M."/>
            <person name="Liolios K."/>
            <person name="Pagani I."/>
            <person name="Ivanova N."/>
            <person name="Mikhailova N."/>
            <person name="Pati A."/>
            <person name="Chen A."/>
            <person name="Palaniappan K."/>
            <person name="Land M."/>
            <person name="Brambilla E.M."/>
            <person name="Rohde M."/>
            <person name="Spring S."/>
            <person name="Goker M."/>
            <person name="Detter J.C."/>
            <person name="Bristow J."/>
            <person name="Eisen J.A."/>
            <person name="Markowitz V."/>
            <person name="Hugenholtz P."/>
            <person name="Kyrpides N.C."/>
            <person name="Klenk H.P."/>
            <person name="Woyke T."/>
        </authorList>
    </citation>
    <scope>NUCLEOTIDE SEQUENCE [LARGE SCALE GENOMIC DNA]</scope>
    <source>
        <strain evidence="4">DSM 2844</strain>
    </source>
</reference>
<accession>J0XT27</accession>
<evidence type="ECO:0000259" key="2">
    <source>
        <dbReference type="SMART" id="SM00854"/>
    </source>
</evidence>
<dbReference type="RefSeq" id="WP_002656754.1">
    <property type="nucleotide sequence ID" value="NZ_JH719942.1"/>
</dbReference>
<dbReference type="CDD" id="cd07381">
    <property type="entry name" value="MPP_CapA"/>
    <property type="match status" value="1"/>
</dbReference>
<dbReference type="SUPFAM" id="SSF56300">
    <property type="entry name" value="Metallo-dependent phosphatases"/>
    <property type="match status" value="1"/>
</dbReference>
<dbReference type="SMART" id="SM00854">
    <property type="entry name" value="PGA_cap"/>
    <property type="match status" value="1"/>
</dbReference>
<dbReference type="Proteomes" id="UP000005113">
    <property type="component" value="Unassembled WGS sequence"/>
</dbReference>
<gene>
    <name evidence="3" type="ORF">SapgrDRAFT_0324</name>
</gene>
<proteinExistence type="inferred from homology"/>
<protein>
    <submittedName>
        <fullName evidence="3">Putative enzyme of poly-gamma-glutamate biosynthesis (Capsule formation)</fullName>
    </submittedName>
</protein>
<dbReference type="InterPro" id="IPR052169">
    <property type="entry name" value="CW_Biosynth-Accessory"/>
</dbReference>
<dbReference type="OrthoDB" id="9810906at2"/>
<dbReference type="HOGENOM" id="CLU_038823_1_1_10"/>
<dbReference type="AlphaFoldDB" id="J0XT27"/>
<dbReference type="PANTHER" id="PTHR33393">
    <property type="entry name" value="POLYGLUTAMINE SYNTHESIS ACCESSORY PROTEIN RV0574C-RELATED"/>
    <property type="match status" value="1"/>
</dbReference>
<dbReference type="InterPro" id="IPR029052">
    <property type="entry name" value="Metallo-depent_PP-like"/>
</dbReference>
<dbReference type="EMBL" id="JH719942">
    <property type="protein sequence ID" value="EJF52071.1"/>
    <property type="molecule type" value="Genomic_DNA"/>
</dbReference>